<reference evidence="3" key="1">
    <citation type="submission" date="2018-03" db="EMBL/GenBank/DDBJ databases">
        <authorList>
            <person name="Sun L."/>
            <person name="Liu H."/>
            <person name="Chen W."/>
            <person name="Huang K."/>
            <person name="Liu W."/>
            <person name="Gao X."/>
        </authorList>
    </citation>
    <scope>NUCLEOTIDE SEQUENCE [LARGE SCALE GENOMIC DNA]</scope>
    <source>
        <strain evidence="3">SH9</strain>
    </source>
</reference>
<accession>A0A2T1HMU2</accession>
<dbReference type="Pfam" id="PF08669">
    <property type="entry name" value="GCV_T_C"/>
    <property type="match status" value="1"/>
</dbReference>
<dbReference type="InterPro" id="IPR029043">
    <property type="entry name" value="GcvT/YgfZ_C"/>
</dbReference>
<dbReference type="RefSeq" id="WP_106339895.1">
    <property type="nucleotide sequence ID" value="NZ_PVZS01000035.1"/>
</dbReference>
<dbReference type="AlphaFoldDB" id="A0A2T1HMU2"/>
<keyword evidence="3" id="KW-1185">Reference proteome</keyword>
<evidence type="ECO:0000259" key="1">
    <source>
        <dbReference type="Pfam" id="PF08669"/>
    </source>
</evidence>
<dbReference type="SUPFAM" id="SSF101790">
    <property type="entry name" value="Aminomethyltransferase beta-barrel domain"/>
    <property type="match status" value="1"/>
</dbReference>
<evidence type="ECO:0000313" key="2">
    <source>
        <dbReference type="EMBL" id="PSC02889.1"/>
    </source>
</evidence>
<dbReference type="InterPro" id="IPR013977">
    <property type="entry name" value="GcvT_C"/>
</dbReference>
<evidence type="ECO:0000313" key="3">
    <source>
        <dbReference type="Proteomes" id="UP000239772"/>
    </source>
</evidence>
<gene>
    <name evidence="2" type="ORF">SLNSH_21645</name>
</gene>
<proteinExistence type="predicted"/>
<dbReference type="Proteomes" id="UP000239772">
    <property type="component" value="Unassembled WGS sequence"/>
</dbReference>
<protein>
    <recommendedName>
        <fullName evidence="1">Aminomethyltransferase C-terminal domain-containing protein</fullName>
    </recommendedName>
</protein>
<comment type="caution">
    <text evidence="2">The sequence shown here is derived from an EMBL/GenBank/DDBJ whole genome shotgun (WGS) entry which is preliminary data.</text>
</comment>
<feature type="domain" description="Aminomethyltransferase C-terminal" evidence="1">
    <location>
        <begin position="21"/>
        <end position="70"/>
    </location>
</feature>
<dbReference type="Gene3D" id="2.40.30.110">
    <property type="entry name" value="Aminomethyltransferase beta-barrel domains"/>
    <property type="match status" value="1"/>
</dbReference>
<name>A0A2T1HMU2_9HYPH</name>
<dbReference type="EMBL" id="PVZS01000035">
    <property type="protein sequence ID" value="PSC02889.1"/>
    <property type="molecule type" value="Genomic_DNA"/>
</dbReference>
<sequence>MAIRASHFEDEERAKGSKRVITSGGYSYTLEKDAGLALLPVEHGAPGTDLQLSILGEMRSARVICESPYDPAALRSRL</sequence>
<organism evidence="2 3">
    <name type="scientific">Alsobacter soli</name>
    <dbReference type="NCBI Taxonomy" id="2109933"/>
    <lineage>
        <taxon>Bacteria</taxon>
        <taxon>Pseudomonadati</taxon>
        <taxon>Pseudomonadota</taxon>
        <taxon>Alphaproteobacteria</taxon>
        <taxon>Hyphomicrobiales</taxon>
        <taxon>Alsobacteraceae</taxon>
        <taxon>Alsobacter</taxon>
    </lineage>
</organism>